<name>A0A9W8HFF8_9FUNG</name>
<gene>
    <name evidence="8" type="ORF">GGI15_002816</name>
</gene>
<reference evidence="8" key="1">
    <citation type="submission" date="2022-07" db="EMBL/GenBank/DDBJ databases">
        <title>Phylogenomic reconstructions and comparative analyses of Kickxellomycotina fungi.</title>
        <authorList>
            <person name="Reynolds N.K."/>
            <person name="Stajich J.E."/>
            <person name="Barry K."/>
            <person name="Grigoriev I.V."/>
            <person name="Crous P."/>
            <person name="Smith M.E."/>
        </authorList>
    </citation>
    <scope>NUCLEOTIDE SEQUENCE</scope>
    <source>
        <strain evidence="8">BCRC 34489</strain>
    </source>
</reference>
<keyword evidence="9" id="KW-1185">Reference proteome</keyword>
<evidence type="ECO:0000256" key="4">
    <source>
        <dbReference type="ARBA" id="ARBA00022729"/>
    </source>
</evidence>
<dbReference type="OrthoDB" id="443318at2759"/>
<dbReference type="Pfam" id="PF00450">
    <property type="entry name" value="Peptidase_S10"/>
    <property type="match status" value="2"/>
</dbReference>
<organism evidence="8 9">
    <name type="scientific">Coemansia interrupta</name>
    <dbReference type="NCBI Taxonomy" id="1126814"/>
    <lineage>
        <taxon>Eukaryota</taxon>
        <taxon>Fungi</taxon>
        <taxon>Fungi incertae sedis</taxon>
        <taxon>Zoopagomycota</taxon>
        <taxon>Kickxellomycotina</taxon>
        <taxon>Kickxellomycetes</taxon>
        <taxon>Kickxellales</taxon>
        <taxon>Kickxellaceae</taxon>
        <taxon>Coemansia</taxon>
    </lineage>
</organism>
<protein>
    <recommendedName>
        <fullName evidence="7">Carboxypeptidase</fullName>
        <ecNumber evidence="7">3.4.16.-</ecNumber>
    </recommendedName>
</protein>
<dbReference type="Gene3D" id="3.40.50.1820">
    <property type="entry name" value="alpha/beta hydrolase"/>
    <property type="match status" value="2"/>
</dbReference>
<dbReference type="Proteomes" id="UP001140172">
    <property type="component" value="Unassembled WGS sequence"/>
</dbReference>
<dbReference type="InterPro" id="IPR029058">
    <property type="entry name" value="AB_hydrolase_fold"/>
</dbReference>
<evidence type="ECO:0000256" key="1">
    <source>
        <dbReference type="ARBA" id="ARBA00009431"/>
    </source>
</evidence>
<evidence type="ECO:0000256" key="6">
    <source>
        <dbReference type="ARBA" id="ARBA00023180"/>
    </source>
</evidence>
<dbReference type="InterPro" id="IPR018202">
    <property type="entry name" value="Ser_caboxypep_ser_AS"/>
</dbReference>
<dbReference type="PROSITE" id="PS00131">
    <property type="entry name" value="CARBOXYPEPT_SER_SER"/>
    <property type="match status" value="1"/>
</dbReference>
<comment type="similarity">
    <text evidence="1 7">Belongs to the peptidase S10 family.</text>
</comment>
<dbReference type="PRINTS" id="PR00724">
    <property type="entry name" value="CRBOXYPTASEC"/>
</dbReference>
<dbReference type="AlphaFoldDB" id="A0A9W8HFF8"/>
<keyword evidence="6" id="KW-0325">Glycoprotein</keyword>
<dbReference type="SUPFAM" id="SSF53474">
    <property type="entry name" value="alpha/beta-Hydrolases"/>
    <property type="match status" value="1"/>
</dbReference>
<evidence type="ECO:0000256" key="7">
    <source>
        <dbReference type="RuleBase" id="RU361156"/>
    </source>
</evidence>
<keyword evidence="5 7" id="KW-0378">Hydrolase</keyword>
<dbReference type="PANTHER" id="PTHR11802">
    <property type="entry name" value="SERINE PROTEASE FAMILY S10 SERINE CARBOXYPEPTIDASE"/>
    <property type="match status" value="1"/>
</dbReference>
<proteinExistence type="inferred from homology"/>
<evidence type="ECO:0000313" key="8">
    <source>
        <dbReference type="EMBL" id="KAJ2782739.1"/>
    </source>
</evidence>
<dbReference type="GO" id="GO:0004185">
    <property type="term" value="F:serine-type carboxypeptidase activity"/>
    <property type="evidence" value="ECO:0007669"/>
    <property type="project" value="UniProtKB-UniRule"/>
</dbReference>
<accession>A0A9W8HFF8</accession>
<sequence length="558" mass="63391">QPLHESYAGHITVRTWTPGNGAAKDSGSAKLFYWYFPAIAPKVEEPPLVLWIQGGPGSSSMIGLFTEMGPLELTDEGEFTRRNVTWANEYDFLVVDQPAGTGFSSVSPQANLTLDDLYPLASQMPKEKLDRWRKMYPGNPNHYRTIESPSSNEYIVAEAEKMRDSLLNPSIKWPAKMGPFLDKFSNAVYLRNEDALGMARMRKKHSAFHVDFDYGRSRILDSASDFDRVDPYLVNRGYGHSDSSQSVWESLGLGKDESQDFVDGYATNMRAVGKDMWSFMQKFFDMRPALRQRDFYIFSESYGGKFVPAIATYIDEQNARIGKDDPQRINMRGVSIGNSLVHPPLQILAHGSIGFSWGLLDASQADIVDLLAFKAVNHTLNGDLEMGGQVRLLMFDYFRNVTGGINWYDIRQRNHKYKRSYLDKGLNTPVVRKALHSEEHEYGVDWGVYYHLSADIMRTSAPMFPRLLEKYPVNLNQGQFDFRDGVASNTLWINELAWSGRREFAMADRQQWWLEKELAGYKRNGGNLTHWTILNAGHMSPGDQPAFCLDMARAIVSV</sequence>
<dbReference type="InterPro" id="IPR001563">
    <property type="entry name" value="Peptidase_S10"/>
</dbReference>
<evidence type="ECO:0000256" key="2">
    <source>
        <dbReference type="ARBA" id="ARBA00022645"/>
    </source>
</evidence>
<dbReference type="EC" id="3.4.16.-" evidence="7"/>
<dbReference type="EMBL" id="JANBUM010000166">
    <property type="protein sequence ID" value="KAJ2782739.1"/>
    <property type="molecule type" value="Genomic_DNA"/>
</dbReference>
<evidence type="ECO:0000256" key="3">
    <source>
        <dbReference type="ARBA" id="ARBA00022670"/>
    </source>
</evidence>
<keyword evidence="3 7" id="KW-0645">Protease</keyword>
<feature type="non-terminal residue" evidence="8">
    <location>
        <position position="1"/>
    </location>
</feature>
<keyword evidence="4" id="KW-0732">Signal</keyword>
<dbReference type="PANTHER" id="PTHR11802:SF472">
    <property type="entry name" value="SERINE CARBOXYPEPTIDASE CPVL-RELATED"/>
    <property type="match status" value="1"/>
</dbReference>
<keyword evidence="2 7" id="KW-0121">Carboxypeptidase</keyword>
<dbReference type="GO" id="GO:0006508">
    <property type="term" value="P:proteolysis"/>
    <property type="evidence" value="ECO:0007669"/>
    <property type="project" value="UniProtKB-KW"/>
</dbReference>
<evidence type="ECO:0000313" key="9">
    <source>
        <dbReference type="Proteomes" id="UP001140172"/>
    </source>
</evidence>
<comment type="caution">
    <text evidence="8">The sequence shown here is derived from an EMBL/GenBank/DDBJ whole genome shotgun (WGS) entry which is preliminary data.</text>
</comment>
<evidence type="ECO:0000256" key="5">
    <source>
        <dbReference type="ARBA" id="ARBA00022801"/>
    </source>
</evidence>